<feature type="region of interest" description="Disordered" evidence="1">
    <location>
        <begin position="17"/>
        <end position="36"/>
    </location>
</feature>
<dbReference type="AlphaFoldDB" id="A0A7M1B0P7"/>
<gene>
    <name evidence="2" type="ORF">FJR03_10935</name>
</gene>
<organism evidence="2 3">
    <name type="scientific">Sulfurimonas marina</name>
    <dbReference type="NCBI Taxonomy" id="2590551"/>
    <lineage>
        <taxon>Bacteria</taxon>
        <taxon>Pseudomonadati</taxon>
        <taxon>Campylobacterota</taxon>
        <taxon>Epsilonproteobacteria</taxon>
        <taxon>Campylobacterales</taxon>
        <taxon>Sulfurimonadaceae</taxon>
        <taxon>Sulfurimonas</taxon>
    </lineage>
</organism>
<dbReference type="Proteomes" id="UP000593910">
    <property type="component" value="Chromosome"/>
</dbReference>
<evidence type="ECO:0000313" key="2">
    <source>
        <dbReference type="EMBL" id="QOP42222.1"/>
    </source>
</evidence>
<keyword evidence="3" id="KW-1185">Reference proteome</keyword>
<dbReference type="EMBL" id="CP041165">
    <property type="protein sequence ID" value="QOP42222.1"/>
    <property type="molecule type" value="Genomic_DNA"/>
</dbReference>
<feature type="compositionally biased region" description="Polar residues" evidence="1">
    <location>
        <begin position="26"/>
        <end position="36"/>
    </location>
</feature>
<evidence type="ECO:0000313" key="3">
    <source>
        <dbReference type="Proteomes" id="UP000593910"/>
    </source>
</evidence>
<dbReference type="RefSeq" id="WP_193113543.1">
    <property type="nucleotide sequence ID" value="NZ_CP041165.1"/>
</dbReference>
<reference evidence="2 3" key="1">
    <citation type="submission" date="2019-06" db="EMBL/GenBank/DDBJ databases">
        <title>Sulfurimonas gotlandica sp. nov., a chemoautotrophic and psychrotolerant epsilonproteobacterium isolated from a pelagic redoxcline, and an emended description of the genus Sulfurimonas.</title>
        <authorList>
            <person name="Wang S."/>
            <person name="Jiang L."/>
            <person name="Shao Z."/>
        </authorList>
    </citation>
    <scope>NUCLEOTIDE SEQUENCE [LARGE SCALE GENOMIC DNA]</scope>
    <source>
        <strain evidence="2 3">B2</strain>
    </source>
</reference>
<sequence length="69" mass="7559">MQVKQYLFQSPYSSPVQFGRVDPSTKDSSQGDTKLLNSTNETANKAQAFQATQTKEVTPTVSGKLDVYA</sequence>
<dbReference type="KEGG" id="smax:FJR03_10935"/>
<protein>
    <submittedName>
        <fullName evidence="2">Uncharacterized protein</fullName>
    </submittedName>
</protein>
<proteinExistence type="predicted"/>
<name>A0A7M1B0P7_9BACT</name>
<accession>A0A7M1B0P7</accession>
<evidence type="ECO:0000256" key="1">
    <source>
        <dbReference type="SAM" id="MobiDB-lite"/>
    </source>
</evidence>